<gene>
    <name evidence="1" type="ORF">S01H4_46921</name>
</gene>
<evidence type="ECO:0000313" key="1">
    <source>
        <dbReference type="EMBL" id="GAG94919.1"/>
    </source>
</evidence>
<protein>
    <submittedName>
        <fullName evidence="1">Uncharacterized protein</fullName>
    </submittedName>
</protein>
<organism evidence="1">
    <name type="scientific">marine sediment metagenome</name>
    <dbReference type="NCBI Taxonomy" id="412755"/>
    <lineage>
        <taxon>unclassified sequences</taxon>
        <taxon>metagenomes</taxon>
        <taxon>ecological metagenomes</taxon>
    </lineage>
</organism>
<dbReference type="EMBL" id="BART01026273">
    <property type="protein sequence ID" value="GAG94919.1"/>
    <property type="molecule type" value="Genomic_DNA"/>
</dbReference>
<proteinExistence type="predicted"/>
<comment type="caution">
    <text evidence="1">The sequence shown here is derived from an EMBL/GenBank/DDBJ whole genome shotgun (WGS) entry which is preliminary data.</text>
</comment>
<reference evidence="1" key="1">
    <citation type="journal article" date="2014" name="Front. Microbiol.">
        <title>High frequency of phylogenetically diverse reductive dehalogenase-homologous genes in deep subseafloor sedimentary metagenomes.</title>
        <authorList>
            <person name="Kawai M."/>
            <person name="Futagami T."/>
            <person name="Toyoda A."/>
            <person name="Takaki Y."/>
            <person name="Nishi S."/>
            <person name="Hori S."/>
            <person name="Arai W."/>
            <person name="Tsubouchi T."/>
            <person name="Morono Y."/>
            <person name="Uchiyama I."/>
            <person name="Ito T."/>
            <person name="Fujiyama A."/>
            <person name="Inagaki F."/>
            <person name="Takami H."/>
        </authorList>
    </citation>
    <scope>NUCLEOTIDE SEQUENCE</scope>
    <source>
        <strain evidence="1">Expedition CK06-06</strain>
    </source>
</reference>
<accession>X1BG45</accession>
<name>X1BG45_9ZZZZ</name>
<sequence>MIKPLKKVIEKYLKNFYVKSSEESIITKLSKRQKQVLEELLVTEPKLAAYNLKITIHNLDVIKSAVRRKEAKAKKFLLTLRKYKRVLHKEPSYKGV</sequence>
<dbReference type="AlphaFoldDB" id="X1BG45"/>